<dbReference type="InterPro" id="IPR044946">
    <property type="entry name" value="Restrct_endonuc_typeI_TRD_sf"/>
</dbReference>
<proteinExistence type="inferred from homology"/>
<dbReference type="GO" id="GO:0009307">
    <property type="term" value="P:DNA restriction-modification system"/>
    <property type="evidence" value="ECO:0007669"/>
    <property type="project" value="UniProtKB-KW"/>
</dbReference>
<dbReference type="PANTHER" id="PTHR30408">
    <property type="entry name" value="TYPE-1 RESTRICTION ENZYME ECOKI SPECIFICITY PROTEIN"/>
    <property type="match status" value="1"/>
</dbReference>
<dbReference type="GeneID" id="91485636"/>
<dbReference type="eggNOG" id="COG0732">
    <property type="taxonomic scope" value="Bacteria"/>
</dbReference>
<dbReference type="KEGG" id="nda:Ndas_3081"/>
<dbReference type="Proteomes" id="UP000002219">
    <property type="component" value="Chromosome 1"/>
</dbReference>
<evidence type="ECO:0000256" key="4">
    <source>
        <dbReference type="SAM" id="MobiDB-lite"/>
    </source>
</evidence>
<dbReference type="EMBL" id="CP002040">
    <property type="protein sequence ID" value="ADH68490.1"/>
    <property type="molecule type" value="Genomic_DNA"/>
</dbReference>
<feature type="region of interest" description="Disordered" evidence="4">
    <location>
        <begin position="338"/>
        <end position="357"/>
    </location>
</feature>
<dbReference type="CDD" id="cd17260">
    <property type="entry name" value="RMtype1_S_EcoEI-TRD1-CR1_like"/>
    <property type="match status" value="1"/>
</dbReference>
<keyword evidence="7" id="KW-1185">Reference proteome</keyword>
<evidence type="ECO:0000256" key="1">
    <source>
        <dbReference type="ARBA" id="ARBA00010923"/>
    </source>
</evidence>
<organism evidence="6 7">
    <name type="scientific">Nocardiopsis dassonvillei (strain ATCC 23218 / DSM 43111 / CIP 107115 / JCM 7437 / KCTC 9190 / NBRC 14626 / NCTC 10488 / NRRL B-5397 / IMRU 509)</name>
    <name type="common">Actinomadura dassonvillei</name>
    <dbReference type="NCBI Taxonomy" id="446468"/>
    <lineage>
        <taxon>Bacteria</taxon>
        <taxon>Bacillati</taxon>
        <taxon>Actinomycetota</taxon>
        <taxon>Actinomycetes</taxon>
        <taxon>Streptosporangiales</taxon>
        <taxon>Nocardiopsidaceae</taxon>
        <taxon>Nocardiopsis</taxon>
    </lineage>
</organism>
<accession>D7B1R4</accession>
<dbReference type="STRING" id="446468.Ndas_3081"/>
<evidence type="ECO:0000256" key="2">
    <source>
        <dbReference type="ARBA" id="ARBA00022747"/>
    </source>
</evidence>
<dbReference type="InterPro" id="IPR000055">
    <property type="entry name" value="Restrct_endonuc_typeI_TRD"/>
</dbReference>
<reference evidence="6 7" key="1">
    <citation type="journal article" date="2010" name="Stand. Genomic Sci.">
        <title>Complete genome sequence of Nocardiopsis dassonvillei type strain (IMRU 509).</title>
        <authorList>
            <person name="Sun H."/>
            <person name="Lapidus A."/>
            <person name="Nolan M."/>
            <person name="Lucas S."/>
            <person name="Del Rio T.G."/>
            <person name="Tice H."/>
            <person name="Cheng J.F."/>
            <person name="Tapia R."/>
            <person name="Han C."/>
            <person name="Goodwin L."/>
            <person name="Pitluck S."/>
            <person name="Pagani I."/>
            <person name="Ivanova N."/>
            <person name="Mavromatis K."/>
            <person name="Mikhailova N."/>
            <person name="Pati A."/>
            <person name="Chen A."/>
            <person name="Palaniappan K."/>
            <person name="Land M."/>
            <person name="Hauser L."/>
            <person name="Chang Y.J."/>
            <person name="Jeffries C.D."/>
            <person name="Djao O.D."/>
            <person name="Rohde M."/>
            <person name="Sikorski J."/>
            <person name="Goker M."/>
            <person name="Woyke T."/>
            <person name="Bristow J."/>
            <person name="Eisen J.A."/>
            <person name="Markowitz V."/>
            <person name="Hugenholtz P."/>
            <person name="Kyrpides N.C."/>
            <person name="Klenk H.P."/>
        </authorList>
    </citation>
    <scope>NUCLEOTIDE SEQUENCE [LARGE SCALE GENOMIC DNA]</scope>
    <source>
        <strain evidence="7">ATCC 23218 / DSM 43111 / CIP 107115 / JCM 7437 / KCTC 9190 / NBRC 14626 / NCTC 10488 / NRRL B-5397 / IMRU 509</strain>
    </source>
</reference>
<gene>
    <name evidence="6" type="ordered locus">Ndas_3081</name>
</gene>
<dbReference type="CDD" id="cd16961">
    <property type="entry name" value="RMtype1_S_TRD-CR_like"/>
    <property type="match status" value="1"/>
</dbReference>
<keyword evidence="3" id="KW-0238">DNA-binding</keyword>
<evidence type="ECO:0000313" key="6">
    <source>
        <dbReference type="EMBL" id="ADH68490.1"/>
    </source>
</evidence>
<evidence type="ECO:0000259" key="5">
    <source>
        <dbReference type="Pfam" id="PF01420"/>
    </source>
</evidence>
<dbReference type="SUPFAM" id="SSF116734">
    <property type="entry name" value="DNA methylase specificity domain"/>
    <property type="match status" value="2"/>
</dbReference>
<dbReference type="OrthoDB" id="3197085at2"/>
<comment type="similarity">
    <text evidence="1">Belongs to the type-I restriction system S methylase family.</text>
</comment>
<dbReference type="PANTHER" id="PTHR30408:SF13">
    <property type="entry name" value="TYPE I RESTRICTION ENZYME HINDI SPECIFICITY SUBUNIT"/>
    <property type="match status" value="1"/>
</dbReference>
<dbReference type="InterPro" id="IPR052021">
    <property type="entry name" value="Type-I_RS_S_subunit"/>
</dbReference>
<keyword evidence="2" id="KW-0680">Restriction system</keyword>
<dbReference type="HOGENOM" id="CLU_021095_10_2_11"/>
<evidence type="ECO:0000256" key="3">
    <source>
        <dbReference type="ARBA" id="ARBA00023125"/>
    </source>
</evidence>
<dbReference type="GO" id="GO:0003677">
    <property type="term" value="F:DNA binding"/>
    <property type="evidence" value="ECO:0007669"/>
    <property type="project" value="UniProtKB-KW"/>
</dbReference>
<dbReference type="REBASE" id="26271">
    <property type="entry name" value="S.NdaDORF3080P"/>
</dbReference>
<feature type="domain" description="Type I restriction modification DNA specificity" evidence="5">
    <location>
        <begin position="10"/>
        <end position="191"/>
    </location>
</feature>
<dbReference type="Pfam" id="PF01420">
    <property type="entry name" value="Methylase_S"/>
    <property type="match status" value="1"/>
</dbReference>
<dbReference type="RefSeq" id="WP_013154097.1">
    <property type="nucleotide sequence ID" value="NC_014210.1"/>
</dbReference>
<dbReference type="AlphaFoldDB" id="D7B1R4"/>
<dbReference type="Gene3D" id="3.90.220.20">
    <property type="entry name" value="DNA methylase specificity domains"/>
    <property type="match status" value="2"/>
</dbReference>
<name>D7B1R4_NOCDD</name>
<protein>
    <submittedName>
        <fullName evidence="6">Restriction modification system DNA specificity domain protein</fullName>
    </submittedName>
</protein>
<sequence length="415" mass="45689">MPESLVPGTPQTWKVTTLGELCASGGGNIQTGPFGSQLHAADYVTQGIPSVMPQNIGDNVIKEEGIARIAPEDAFRLEKYLLAPGDIVYSRRGDIEKRALVRETQRGWLCGTGCLRVRPGVGANSEFISYYLGHPSVREWIVKHAVGATMPNLNTKILSSLPVSVPPLNEQVSIASTLGALDNKITVNKQIVSTYESLLATEFEQLIRIEAGAEQDIALANEFVEFNPKYQKPSDPTSRHVNMAALPTSSARVHTWDFRKPTPGTRFQNGDTLLARITPCLENGKTAFVDFMDDNETGIGSTEFIVMRSLPGVPQHFSYLLARNKRFREHAISNMIGTSGRQRCPADRLPGFSMKRPDPTELERIGKDSDVAFAHMRSLDSEAYILAELRDTLLPKLISGELRVKDAEKRVSDAV</sequence>
<evidence type="ECO:0000313" key="7">
    <source>
        <dbReference type="Proteomes" id="UP000002219"/>
    </source>
</evidence>